<keyword evidence="5" id="KW-0819">tRNA processing</keyword>
<dbReference type="EMBL" id="CP030759">
    <property type="protein sequence ID" value="AXA36872.1"/>
    <property type="molecule type" value="Genomic_DNA"/>
</dbReference>
<dbReference type="Proteomes" id="UP000262583">
    <property type="component" value="Chromosome"/>
</dbReference>
<dbReference type="PANTHER" id="PTHR33540:SF2">
    <property type="entry name" value="TRNA THREONYLCARBAMOYLADENOSINE BIOSYNTHESIS PROTEIN TSAE"/>
    <property type="match status" value="1"/>
</dbReference>
<dbReference type="KEGG" id="schv:BRCON_2095"/>
<protein>
    <recommendedName>
        <fullName evidence="3">tRNA threonylcarbamoyladenosine biosynthesis protein TsaE</fullName>
    </recommendedName>
    <alternativeName>
        <fullName evidence="10">t(6)A37 threonylcarbamoyladenosine biosynthesis protein TsaE</fullName>
    </alternativeName>
</protein>
<dbReference type="SUPFAM" id="SSF52540">
    <property type="entry name" value="P-loop containing nucleoside triphosphate hydrolases"/>
    <property type="match status" value="1"/>
</dbReference>
<sequence>MRKTVEFFCNSPEETEAIARAIAGILRSGDVVSLEGELGSGKTFFTRAVAKALGYAERVTSPTFVLEKRYPLPDNSRGLTLIAHYDLYRLDSYAELADIGFEDLPEGAVALVEWGDRFLTELPPEVIRVIFTITDATSRRVRIECDEERARELTKQQAPGVGVTPER</sequence>
<dbReference type="GO" id="GO:0005524">
    <property type="term" value="F:ATP binding"/>
    <property type="evidence" value="ECO:0007669"/>
    <property type="project" value="UniProtKB-KW"/>
</dbReference>
<dbReference type="GO" id="GO:0046872">
    <property type="term" value="F:metal ion binding"/>
    <property type="evidence" value="ECO:0007669"/>
    <property type="project" value="UniProtKB-KW"/>
</dbReference>
<dbReference type="InterPro" id="IPR003442">
    <property type="entry name" value="T6A_TsaE"/>
</dbReference>
<evidence type="ECO:0000313" key="11">
    <source>
        <dbReference type="EMBL" id="AXA36872.1"/>
    </source>
</evidence>
<evidence type="ECO:0000256" key="5">
    <source>
        <dbReference type="ARBA" id="ARBA00022694"/>
    </source>
</evidence>
<accession>A0A2Z4Y890</accession>
<dbReference type="PANTHER" id="PTHR33540">
    <property type="entry name" value="TRNA THREONYLCARBAMOYLADENOSINE BIOSYNTHESIS PROTEIN TSAE"/>
    <property type="match status" value="1"/>
</dbReference>
<dbReference type="Gene3D" id="3.40.50.300">
    <property type="entry name" value="P-loop containing nucleotide triphosphate hydrolases"/>
    <property type="match status" value="1"/>
</dbReference>
<evidence type="ECO:0000256" key="8">
    <source>
        <dbReference type="ARBA" id="ARBA00022840"/>
    </source>
</evidence>
<keyword evidence="8" id="KW-0067">ATP-binding</keyword>
<reference evidence="11 12" key="1">
    <citation type="submission" date="2018-05" db="EMBL/GenBank/DDBJ databases">
        <title>A metagenomic window into the 2 km-deep terrestrial subsurface aquifer revealed taxonomically and functionally diverse microbial community comprising novel uncultured bacterial lineages.</title>
        <authorList>
            <person name="Kadnikov V.V."/>
            <person name="Mardanov A.V."/>
            <person name="Beletsky A.V."/>
            <person name="Banks D."/>
            <person name="Pimenov N.V."/>
            <person name="Frank Y.A."/>
            <person name="Karnachuk O.V."/>
            <person name="Ravin N.V."/>
        </authorList>
    </citation>
    <scope>NUCLEOTIDE SEQUENCE [LARGE SCALE GENOMIC DNA]</scope>
    <source>
        <strain evidence="11">BY</strain>
    </source>
</reference>
<evidence type="ECO:0000256" key="9">
    <source>
        <dbReference type="ARBA" id="ARBA00022842"/>
    </source>
</evidence>
<comment type="subcellular location">
    <subcellularLocation>
        <location evidence="1">Cytoplasm</location>
    </subcellularLocation>
</comment>
<organism evidence="11 12">
    <name type="scientific">Sumerlaea chitinivorans</name>
    <dbReference type="NCBI Taxonomy" id="2250252"/>
    <lineage>
        <taxon>Bacteria</taxon>
        <taxon>Candidatus Sumerlaeota</taxon>
        <taxon>Candidatus Sumerlaeia</taxon>
        <taxon>Candidatus Sumerlaeales</taxon>
        <taxon>Candidatus Sumerlaeaceae</taxon>
        <taxon>Candidatus Sumerlaea</taxon>
    </lineage>
</organism>
<dbReference type="NCBIfam" id="TIGR00150">
    <property type="entry name" value="T6A_YjeE"/>
    <property type="match status" value="1"/>
</dbReference>
<dbReference type="InterPro" id="IPR027417">
    <property type="entry name" value="P-loop_NTPase"/>
</dbReference>
<evidence type="ECO:0000256" key="3">
    <source>
        <dbReference type="ARBA" id="ARBA00019010"/>
    </source>
</evidence>
<name>A0A2Z4Y890_SUMC1</name>
<dbReference type="Pfam" id="PF02367">
    <property type="entry name" value="TsaE"/>
    <property type="match status" value="1"/>
</dbReference>
<evidence type="ECO:0000256" key="7">
    <source>
        <dbReference type="ARBA" id="ARBA00022741"/>
    </source>
</evidence>
<gene>
    <name evidence="11" type="ORF">BRCON_2095</name>
</gene>
<keyword evidence="7" id="KW-0547">Nucleotide-binding</keyword>
<keyword evidence="9" id="KW-0460">Magnesium</keyword>
<keyword evidence="4" id="KW-0963">Cytoplasm</keyword>
<evidence type="ECO:0000256" key="10">
    <source>
        <dbReference type="ARBA" id="ARBA00032441"/>
    </source>
</evidence>
<dbReference type="GO" id="GO:0002949">
    <property type="term" value="P:tRNA threonylcarbamoyladenosine modification"/>
    <property type="evidence" value="ECO:0007669"/>
    <property type="project" value="InterPro"/>
</dbReference>
<comment type="similarity">
    <text evidence="2">Belongs to the TsaE family.</text>
</comment>
<evidence type="ECO:0000256" key="1">
    <source>
        <dbReference type="ARBA" id="ARBA00004496"/>
    </source>
</evidence>
<proteinExistence type="inferred from homology"/>
<keyword evidence="6" id="KW-0479">Metal-binding</keyword>
<dbReference type="AlphaFoldDB" id="A0A2Z4Y890"/>
<evidence type="ECO:0000256" key="6">
    <source>
        <dbReference type="ARBA" id="ARBA00022723"/>
    </source>
</evidence>
<dbReference type="GO" id="GO:0005737">
    <property type="term" value="C:cytoplasm"/>
    <property type="evidence" value="ECO:0007669"/>
    <property type="project" value="UniProtKB-SubCell"/>
</dbReference>
<evidence type="ECO:0000313" key="12">
    <source>
        <dbReference type="Proteomes" id="UP000262583"/>
    </source>
</evidence>
<evidence type="ECO:0000256" key="4">
    <source>
        <dbReference type="ARBA" id="ARBA00022490"/>
    </source>
</evidence>
<evidence type="ECO:0000256" key="2">
    <source>
        <dbReference type="ARBA" id="ARBA00007599"/>
    </source>
</evidence>